<organism evidence="8 9">
    <name type="scientific">Candidatus Woesebacteria bacterium GW2011_GWA2_33_28</name>
    <dbReference type="NCBI Taxonomy" id="1618561"/>
    <lineage>
        <taxon>Bacteria</taxon>
        <taxon>Candidatus Woeseibacteriota</taxon>
    </lineage>
</organism>
<keyword evidence="3" id="KW-0560">Oxidoreductase</keyword>
<feature type="transmembrane region" description="Helical" evidence="6">
    <location>
        <begin position="21"/>
        <end position="41"/>
    </location>
</feature>
<evidence type="ECO:0000256" key="3">
    <source>
        <dbReference type="ARBA" id="ARBA00023002"/>
    </source>
</evidence>
<dbReference type="InterPro" id="IPR012336">
    <property type="entry name" value="Thioredoxin-like_fold"/>
</dbReference>
<evidence type="ECO:0000256" key="6">
    <source>
        <dbReference type="SAM" id="Phobius"/>
    </source>
</evidence>
<evidence type="ECO:0000313" key="9">
    <source>
        <dbReference type="Proteomes" id="UP000033995"/>
    </source>
</evidence>
<sequence length="273" mass="29701">MSENVEKKSSLKVTKPSLLEKFVPALLVITVGLAFLVGVLWQKVENIGKGNTNTTTGTQQQAPEPVKVSPDQIKGLFDKDVIKFGNKDSKVLFVEASDPSCPYCHIAAGLNPELNTQVGPQFKLVSDGGTYIAPVIEMKKLVDSGKASFVWLYFNGHGNGEMGTKAMYCAYEKGKFWEVHDLLMTSKGYDLLNNTVKNDKAQSGVLADFLKSANVDGLKSCLESTKYDDRLASDMALGRELGVSGTPGFFVNENNFAGAYSYKDMESVVKNAL</sequence>
<evidence type="ECO:0000256" key="1">
    <source>
        <dbReference type="ARBA" id="ARBA00005791"/>
    </source>
</evidence>
<dbReference type="SUPFAM" id="SSF52833">
    <property type="entry name" value="Thioredoxin-like"/>
    <property type="match status" value="1"/>
</dbReference>
<keyword evidence="2" id="KW-0732">Signal</keyword>
<accession>A0A0G0C8B2</accession>
<dbReference type="PANTHER" id="PTHR13887:SF14">
    <property type="entry name" value="DISULFIDE BOND FORMATION PROTEIN D"/>
    <property type="match status" value="1"/>
</dbReference>
<dbReference type="AlphaFoldDB" id="A0A0G0C8B2"/>
<keyword evidence="4" id="KW-1015">Disulfide bond</keyword>
<comment type="similarity">
    <text evidence="1">Belongs to the thioredoxin family. DsbA subfamily.</text>
</comment>
<dbReference type="EMBL" id="LBOZ01000004">
    <property type="protein sequence ID" value="KKP47475.1"/>
    <property type="molecule type" value="Genomic_DNA"/>
</dbReference>
<evidence type="ECO:0000256" key="4">
    <source>
        <dbReference type="ARBA" id="ARBA00023157"/>
    </source>
</evidence>
<gene>
    <name evidence="8" type="ORF">UR38_C0004G0018</name>
</gene>
<comment type="caution">
    <text evidence="8">The sequence shown here is derived from an EMBL/GenBank/DDBJ whole genome shotgun (WGS) entry which is preliminary data.</text>
</comment>
<keyword evidence="6" id="KW-0812">Transmembrane</keyword>
<evidence type="ECO:0000313" key="8">
    <source>
        <dbReference type="EMBL" id="KKP47475.1"/>
    </source>
</evidence>
<protein>
    <submittedName>
        <fullName evidence="8">DSBA oxidoreductase</fullName>
    </submittedName>
</protein>
<reference evidence="8 9" key="1">
    <citation type="journal article" date="2015" name="Nature">
        <title>rRNA introns, odd ribosomes, and small enigmatic genomes across a large radiation of phyla.</title>
        <authorList>
            <person name="Brown C.T."/>
            <person name="Hug L.A."/>
            <person name="Thomas B.C."/>
            <person name="Sharon I."/>
            <person name="Castelle C.J."/>
            <person name="Singh A."/>
            <person name="Wilkins M.J."/>
            <person name="Williams K.H."/>
            <person name="Banfield J.F."/>
        </authorList>
    </citation>
    <scope>NUCLEOTIDE SEQUENCE [LARGE SCALE GENOMIC DNA]</scope>
</reference>
<name>A0A0G0C8B2_9BACT</name>
<dbReference type="PANTHER" id="PTHR13887">
    <property type="entry name" value="GLUTATHIONE S-TRANSFERASE KAPPA"/>
    <property type="match status" value="1"/>
</dbReference>
<keyword evidence="6" id="KW-1133">Transmembrane helix</keyword>
<evidence type="ECO:0000256" key="2">
    <source>
        <dbReference type="ARBA" id="ARBA00022729"/>
    </source>
</evidence>
<dbReference type="Proteomes" id="UP000033995">
    <property type="component" value="Unassembled WGS sequence"/>
</dbReference>
<dbReference type="InterPro" id="IPR036249">
    <property type="entry name" value="Thioredoxin-like_sf"/>
</dbReference>
<keyword evidence="6" id="KW-0472">Membrane</keyword>
<dbReference type="Pfam" id="PF13462">
    <property type="entry name" value="Thioredoxin_4"/>
    <property type="match status" value="1"/>
</dbReference>
<dbReference type="Gene3D" id="3.40.30.10">
    <property type="entry name" value="Glutaredoxin"/>
    <property type="match status" value="1"/>
</dbReference>
<keyword evidence="5" id="KW-0676">Redox-active center</keyword>
<evidence type="ECO:0000256" key="5">
    <source>
        <dbReference type="ARBA" id="ARBA00023284"/>
    </source>
</evidence>
<proteinExistence type="inferred from homology"/>
<evidence type="ECO:0000259" key="7">
    <source>
        <dbReference type="Pfam" id="PF13462"/>
    </source>
</evidence>
<feature type="domain" description="Thioredoxin-like fold" evidence="7">
    <location>
        <begin position="139"/>
        <end position="270"/>
    </location>
</feature>
<dbReference type="GO" id="GO:0016491">
    <property type="term" value="F:oxidoreductase activity"/>
    <property type="evidence" value="ECO:0007669"/>
    <property type="project" value="UniProtKB-KW"/>
</dbReference>